<name>A0A6A3K1E1_9STRA</name>
<evidence type="ECO:0000313" key="21">
    <source>
        <dbReference type="Proteomes" id="UP000476176"/>
    </source>
</evidence>
<dbReference type="EMBL" id="QXGE01001010">
    <property type="protein sequence ID" value="KAE9299363.1"/>
    <property type="molecule type" value="Genomic_DNA"/>
</dbReference>
<feature type="compositionally biased region" description="Acidic residues" evidence="1">
    <location>
        <begin position="214"/>
        <end position="225"/>
    </location>
</feature>
<dbReference type="Proteomes" id="UP000460718">
    <property type="component" value="Unassembled WGS sequence"/>
</dbReference>
<evidence type="ECO:0000313" key="19">
    <source>
        <dbReference type="Proteomes" id="UP000441208"/>
    </source>
</evidence>
<evidence type="ECO:0000313" key="22">
    <source>
        <dbReference type="Proteomes" id="UP000486351"/>
    </source>
</evidence>
<evidence type="ECO:0000313" key="7">
    <source>
        <dbReference type="EMBL" id="KAE9098312.1"/>
    </source>
</evidence>
<evidence type="ECO:0000313" key="13">
    <source>
        <dbReference type="EMBL" id="KAE9331226.1"/>
    </source>
</evidence>
<keyword evidence="2" id="KW-0812">Transmembrane</keyword>
<accession>A0A6A3K1E1</accession>
<dbReference type="Proteomes" id="UP000486351">
    <property type="component" value="Unassembled WGS sequence"/>
</dbReference>
<dbReference type="Proteomes" id="UP000488956">
    <property type="component" value="Unassembled WGS sequence"/>
</dbReference>
<protein>
    <recommendedName>
        <fullName evidence="3">Beta-adaptin appendage C-terminal subdomain domain-containing protein</fullName>
    </recommendedName>
</protein>
<evidence type="ECO:0000313" key="8">
    <source>
        <dbReference type="EMBL" id="KAE9132873.1"/>
    </source>
</evidence>
<dbReference type="Proteomes" id="UP000429523">
    <property type="component" value="Unassembled WGS sequence"/>
</dbReference>
<keyword evidence="2" id="KW-1133">Transmembrane helix</keyword>
<dbReference type="Proteomes" id="UP000440732">
    <property type="component" value="Unassembled WGS sequence"/>
</dbReference>
<evidence type="ECO:0000256" key="1">
    <source>
        <dbReference type="SAM" id="MobiDB-lite"/>
    </source>
</evidence>
<evidence type="ECO:0000313" key="10">
    <source>
        <dbReference type="EMBL" id="KAE9214271.1"/>
    </source>
</evidence>
<evidence type="ECO:0000313" key="12">
    <source>
        <dbReference type="EMBL" id="KAE9299363.1"/>
    </source>
</evidence>
<evidence type="ECO:0000313" key="6">
    <source>
        <dbReference type="EMBL" id="KAE9098139.1"/>
    </source>
</evidence>
<evidence type="ECO:0000313" key="16">
    <source>
        <dbReference type="Proteomes" id="UP000437068"/>
    </source>
</evidence>
<keyword evidence="15" id="KW-1185">Reference proteome</keyword>
<feature type="domain" description="Beta-adaptin appendage C-terminal subdomain" evidence="3">
    <location>
        <begin position="345"/>
        <end position="446"/>
    </location>
</feature>
<evidence type="ECO:0000313" key="15">
    <source>
        <dbReference type="Proteomes" id="UP000433483"/>
    </source>
</evidence>
<dbReference type="Proteomes" id="UP000440367">
    <property type="component" value="Unassembled WGS sequence"/>
</dbReference>
<dbReference type="InterPro" id="IPR012295">
    <property type="entry name" value="TBP_dom_sf"/>
</dbReference>
<evidence type="ECO:0000313" key="4">
    <source>
        <dbReference type="EMBL" id="KAE8933288.1"/>
    </source>
</evidence>
<dbReference type="InterPro" id="IPR015151">
    <property type="entry name" value="B-adaptin_app_sub_C"/>
</dbReference>
<feature type="region of interest" description="Disordered" evidence="1">
    <location>
        <begin position="208"/>
        <end position="273"/>
    </location>
</feature>
<dbReference type="Proteomes" id="UP000433483">
    <property type="component" value="Unassembled WGS sequence"/>
</dbReference>
<dbReference type="AlphaFoldDB" id="A0A6A3K1E1"/>
<evidence type="ECO:0000256" key="2">
    <source>
        <dbReference type="SAM" id="Phobius"/>
    </source>
</evidence>
<dbReference type="Proteomes" id="UP000441208">
    <property type="component" value="Unassembled WGS sequence"/>
</dbReference>
<gene>
    <name evidence="12" type="ORF">PF001_g15475</name>
    <name evidence="11" type="ORF">PF002_g16918</name>
    <name evidence="10" type="ORF">PF004_g15096</name>
    <name evidence="9" type="ORF">PF005_g16046</name>
    <name evidence="8" type="ORF">PF006_g15176</name>
    <name evidence="6" type="ORF">PF007_g16380</name>
    <name evidence="13" type="ORF">PF008_g15541</name>
    <name evidence="4" type="ORF">PF009_g16701</name>
    <name evidence="7" type="ORF">PF010_g15610</name>
    <name evidence="5" type="ORF">PF011_g15180</name>
</gene>
<organism evidence="5 20">
    <name type="scientific">Phytophthora fragariae</name>
    <dbReference type="NCBI Taxonomy" id="53985"/>
    <lineage>
        <taxon>Eukaryota</taxon>
        <taxon>Sar</taxon>
        <taxon>Stramenopiles</taxon>
        <taxon>Oomycota</taxon>
        <taxon>Peronosporomycetes</taxon>
        <taxon>Peronosporales</taxon>
        <taxon>Peronosporaceae</taxon>
        <taxon>Phytophthora</taxon>
    </lineage>
</organism>
<keyword evidence="2" id="KW-0472">Membrane</keyword>
<evidence type="ECO:0000313" key="9">
    <source>
        <dbReference type="EMBL" id="KAE9198689.1"/>
    </source>
</evidence>
<evidence type="ECO:0000313" key="5">
    <source>
        <dbReference type="EMBL" id="KAE8998134.1"/>
    </source>
</evidence>
<dbReference type="Pfam" id="PF09066">
    <property type="entry name" value="B2-adapt-app_C"/>
    <property type="match status" value="1"/>
</dbReference>
<reference evidence="20 21" key="1">
    <citation type="submission" date="2018-09" db="EMBL/GenBank/DDBJ databases">
        <title>Genomic investigation of the strawberry pathogen Phytophthora fragariae indicates pathogenicity is determined by transcriptional variation in three key races.</title>
        <authorList>
            <person name="Adams T.M."/>
            <person name="Armitage A.D."/>
            <person name="Sobczyk M.K."/>
            <person name="Bates H.J."/>
            <person name="Dunwell J.M."/>
            <person name="Nellist C.F."/>
            <person name="Harrison R.J."/>
        </authorList>
    </citation>
    <scope>NUCLEOTIDE SEQUENCE [LARGE SCALE GENOMIC DNA]</scope>
    <source>
        <strain evidence="12 16">A4</strain>
        <strain evidence="11 17">BC-1</strain>
        <strain evidence="10 21">BC-23</strain>
        <strain evidence="9 15">NOV-27</strain>
        <strain evidence="8 18">NOV-5</strain>
        <strain evidence="6 19">NOV-71</strain>
        <strain evidence="13 22">NOV-77</strain>
        <strain evidence="4 14">NOV-9</strain>
        <strain evidence="7 23">ONT-3</strain>
        <strain evidence="5 20">SCRP245</strain>
    </source>
</reference>
<feature type="compositionally biased region" description="Low complexity" evidence="1">
    <location>
        <begin position="298"/>
        <end position="308"/>
    </location>
</feature>
<dbReference type="Gene3D" id="3.30.310.10">
    <property type="entry name" value="TATA-Binding Protein"/>
    <property type="match status" value="1"/>
</dbReference>
<dbReference type="EMBL" id="QXGD01001026">
    <property type="protein sequence ID" value="KAE9217014.1"/>
    <property type="molecule type" value="Genomic_DNA"/>
</dbReference>
<evidence type="ECO:0000313" key="20">
    <source>
        <dbReference type="Proteomes" id="UP000460718"/>
    </source>
</evidence>
<dbReference type="GO" id="GO:0006886">
    <property type="term" value="P:intracellular protein transport"/>
    <property type="evidence" value="ECO:0007669"/>
    <property type="project" value="InterPro"/>
</dbReference>
<feature type="transmembrane region" description="Helical" evidence="2">
    <location>
        <begin position="126"/>
        <end position="151"/>
    </location>
</feature>
<dbReference type="EMBL" id="QXGA01000988">
    <property type="protein sequence ID" value="KAE9132873.1"/>
    <property type="molecule type" value="Genomic_DNA"/>
</dbReference>
<dbReference type="Proteomes" id="UP000476176">
    <property type="component" value="Unassembled WGS sequence"/>
</dbReference>
<evidence type="ECO:0000313" key="11">
    <source>
        <dbReference type="EMBL" id="KAE9217014.1"/>
    </source>
</evidence>
<evidence type="ECO:0000259" key="3">
    <source>
        <dbReference type="Pfam" id="PF09066"/>
    </source>
</evidence>
<dbReference type="Proteomes" id="UP000437068">
    <property type="component" value="Unassembled WGS sequence"/>
</dbReference>
<dbReference type="OrthoDB" id="5072at2759"/>
<feature type="transmembrane region" description="Helical" evidence="2">
    <location>
        <begin position="163"/>
        <end position="183"/>
    </location>
</feature>
<dbReference type="EMBL" id="QXGF01001028">
    <property type="protein sequence ID" value="KAE8933288.1"/>
    <property type="molecule type" value="Genomic_DNA"/>
</dbReference>
<evidence type="ECO:0000313" key="14">
    <source>
        <dbReference type="Proteomes" id="UP000429523"/>
    </source>
</evidence>
<feature type="transmembrane region" description="Helical" evidence="2">
    <location>
        <begin position="85"/>
        <end position="105"/>
    </location>
</feature>
<feature type="region of interest" description="Disordered" evidence="1">
    <location>
        <begin position="285"/>
        <end position="310"/>
    </location>
</feature>
<dbReference type="EMBL" id="QXFZ01001050">
    <property type="protein sequence ID" value="KAE9098139.1"/>
    <property type="molecule type" value="Genomic_DNA"/>
</dbReference>
<dbReference type="EMBL" id="QXFW01001017">
    <property type="protein sequence ID" value="KAE8998134.1"/>
    <property type="molecule type" value="Genomic_DNA"/>
</dbReference>
<dbReference type="GO" id="GO:0030131">
    <property type="term" value="C:clathrin adaptor complex"/>
    <property type="evidence" value="ECO:0007669"/>
    <property type="project" value="InterPro"/>
</dbReference>
<evidence type="ECO:0000313" key="17">
    <source>
        <dbReference type="Proteomes" id="UP000440367"/>
    </source>
</evidence>
<dbReference type="GO" id="GO:0016192">
    <property type="term" value="P:vesicle-mediated transport"/>
    <property type="evidence" value="ECO:0007669"/>
    <property type="project" value="InterPro"/>
</dbReference>
<evidence type="ECO:0000313" key="18">
    <source>
        <dbReference type="Proteomes" id="UP000440732"/>
    </source>
</evidence>
<dbReference type="EMBL" id="QXGC01000992">
    <property type="protein sequence ID" value="KAE9214271.1"/>
    <property type="molecule type" value="Genomic_DNA"/>
</dbReference>
<dbReference type="EMBL" id="QXFY01001013">
    <property type="protein sequence ID" value="KAE9331226.1"/>
    <property type="molecule type" value="Genomic_DNA"/>
</dbReference>
<comment type="caution">
    <text evidence="5">The sequence shown here is derived from an EMBL/GenBank/DDBJ whole genome shotgun (WGS) entry which is preliminary data.</text>
</comment>
<dbReference type="EMBL" id="QXGB01001026">
    <property type="protein sequence ID" value="KAE9198689.1"/>
    <property type="molecule type" value="Genomic_DNA"/>
</dbReference>
<feature type="transmembrane region" description="Helical" evidence="2">
    <location>
        <begin position="44"/>
        <end position="65"/>
    </location>
</feature>
<sequence length="457" mass="51039">MGTKPVMRPSNFRHDMRGAQVVEIRREEYERTKRSILKKIRRRLVILGVIIGLLAIVAFALGGAIRGYYSNILKFHRVSGRVSLVNLYFIYAAVSLLFSFHGFYIDGKWSKMQQDGNRLILHVRSFFVLGVGSWALALWLGIATLSAFGLVEVQYISSSTPNLIYLTTLVMVTVHLVVSPWLLRTIHRKGSQADEFFGAEFLSDIRPKKQNGGYDDDASDSDGDDTSTRAAAAVQPVLTSPRGPNRAASPRKPRRQGSAKTVMDRSRSGFFNAEGNASMSHLQLAMEGEEEAPRSARRLSSTRSASPRVPAAANHAVVEVSSTMRPQAFQQIPFASPVFVLDPEANLIAPEFWQLWKQTETTGAFSCSFANQPTRADLERHVAANGFHLVAVEQKDSVLQVYFYGSQYGTDTVFLCEFVLLFARRFFQATFKCKDRDSASDFVTKFNLQELLIVEGE</sequence>
<proteinExistence type="predicted"/>
<dbReference type="EMBL" id="QXFX01001025">
    <property type="protein sequence ID" value="KAE9098312.1"/>
    <property type="molecule type" value="Genomic_DNA"/>
</dbReference>
<evidence type="ECO:0000313" key="23">
    <source>
        <dbReference type="Proteomes" id="UP000488956"/>
    </source>
</evidence>